<organism evidence="2 3">
    <name type="scientific">Vigna mungo</name>
    <name type="common">Black gram</name>
    <name type="synonym">Phaseolus mungo</name>
    <dbReference type="NCBI Taxonomy" id="3915"/>
    <lineage>
        <taxon>Eukaryota</taxon>
        <taxon>Viridiplantae</taxon>
        <taxon>Streptophyta</taxon>
        <taxon>Embryophyta</taxon>
        <taxon>Tracheophyta</taxon>
        <taxon>Spermatophyta</taxon>
        <taxon>Magnoliopsida</taxon>
        <taxon>eudicotyledons</taxon>
        <taxon>Gunneridae</taxon>
        <taxon>Pentapetalae</taxon>
        <taxon>rosids</taxon>
        <taxon>fabids</taxon>
        <taxon>Fabales</taxon>
        <taxon>Fabaceae</taxon>
        <taxon>Papilionoideae</taxon>
        <taxon>50 kb inversion clade</taxon>
        <taxon>NPAAA clade</taxon>
        <taxon>indigoferoid/millettioid clade</taxon>
        <taxon>Phaseoleae</taxon>
        <taxon>Vigna</taxon>
    </lineage>
</organism>
<evidence type="ECO:0000256" key="1">
    <source>
        <dbReference type="SAM" id="MobiDB-lite"/>
    </source>
</evidence>
<evidence type="ECO:0000313" key="3">
    <source>
        <dbReference type="Proteomes" id="UP001374535"/>
    </source>
</evidence>
<evidence type="ECO:0000313" key="2">
    <source>
        <dbReference type="EMBL" id="WVZ14883.1"/>
    </source>
</evidence>
<feature type="region of interest" description="Disordered" evidence="1">
    <location>
        <begin position="235"/>
        <end position="259"/>
    </location>
</feature>
<dbReference type="AlphaFoldDB" id="A0AAQ3S3D5"/>
<dbReference type="EMBL" id="CP144697">
    <property type="protein sequence ID" value="WVZ14883.1"/>
    <property type="molecule type" value="Genomic_DNA"/>
</dbReference>
<accession>A0AAQ3S3D5</accession>
<keyword evidence="3" id="KW-1185">Reference proteome</keyword>
<gene>
    <name evidence="2" type="ORF">V8G54_012449</name>
</gene>
<protein>
    <submittedName>
        <fullName evidence="2">Uncharacterized protein</fullName>
    </submittedName>
</protein>
<name>A0AAQ3S3D5_VIGMU</name>
<sequence>MTNRILSRLLGYGNHSSYDLEMYKDGILRRFVPCSRLMYHVDGMTCVVSIFRPWDEMFVMDVKDSYTVKSKEDSEAFSRHPRPLITFSVEKDNETGLLFVTPGYGDVIKQVNFPNFRESLSGVIETVIWRYSSASRKGLFVLQEKKKSKEEKAYMGILAHYFGGSGANLGFSVVVKIGVVNGQIDYSVDGPVQHPSSSLLYMIDEVCRTGTWKPSACPHCKNIQSQQRRLLLSESEDSDTNLPTPPPKPSHGNTGRFNGDGIGNIIHAKQVRFIKQWIY</sequence>
<proteinExistence type="predicted"/>
<reference evidence="2 3" key="1">
    <citation type="journal article" date="2023" name="Life. Sci Alliance">
        <title>Evolutionary insights into 3D genome organization and epigenetic landscape of Vigna mungo.</title>
        <authorList>
            <person name="Junaid A."/>
            <person name="Singh B."/>
            <person name="Bhatia S."/>
        </authorList>
    </citation>
    <scope>NUCLEOTIDE SEQUENCE [LARGE SCALE GENOMIC DNA]</scope>
    <source>
        <strain evidence="2">Urdbean</strain>
    </source>
</reference>
<dbReference type="Proteomes" id="UP001374535">
    <property type="component" value="Chromosome 4"/>
</dbReference>